<dbReference type="GO" id="GO:0003677">
    <property type="term" value="F:DNA binding"/>
    <property type="evidence" value="ECO:0007669"/>
    <property type="project" value="UniProtKB-KW"/>
</dbReference>
<keyword evidence="6" id="KW-0051">Antiviral defense</keyword>
<keyword evidence="4" id="KW-0378">Hydrolase</keyword>
<dbReference type="GO" id="GO:0051607">
    <property type="term" value="P:defense response to virus"/>
    <property type="evidence" value="ECO:0007669"/>
    <property type="project" value="UniProtKB-KW"/>
</dbReference>
<dbReference type="InterPro" id="IPR019855">
    <property type="entry name" value="CRISPR-assoc_Cas1_NMENI"/>
</dbReference>
<evidence type="ECO:0000256" key="4">
    <source>
        <dbReference type="ARBA" id="ARBA00022801"/>
    </source>
</evidence>
<dbReference type="GO" id="GO:0046872">
    <property type="term" value="F:metal ion binding"/>
    <property type="evidence" value="ECO:0007669"/>
    <property type="project" value="UniProtKB-KW"/>
</dbReference>
<dbReference type="NCBIfam" id="TIGR03639">
    <property type="entry name" value="cas1_NMENI"/>
    <property type="match status" value="1"/>
</dbReference>
<dbReference type="Proteomes" id="UP000571183">
    <property type="component" value="Unassembled WGS sequence"/>
</dbReference>
<dbReference type="InterPro" id="IPR002729">
    <property type="entry name" value="CRISPR-assoc_Cas1"/>
</dbReference>
<dbReference type="InterPro" id="IPR042206">
    <property type="entry name" value="CRISPR-assoc_Cas1_C"/>
</dbReference>
<gene>
    <name evidence="10" type="ORF">F5897_000843</name>
</gene>
<evidence type="ECO:0000313" key="11">
    <source>
        <dbReference type="Proteomes" id="UP000571183"/>
    </source>
</evidence>
<evidence type="ECO:0000256" key="9">
    <source>
        <dbReference type="ARBA" id="ARBA00038592"/>
    </source>
</evidence>
<name>A0A840DIE3_9MICO</name>
<dbReference type="GO" id="GO:0043571">
    <property type="term" value="P:maintenance of CRISPR repeat elements"/>
    <property type="evidence" value="ECO:0007669"/>
    <property type="project" value="InterPro"/>
</dbReference>
<dbReference type="Pfam" id="PF01867">
    <property type="entry name" value="Cas_Cas1"/>
    <property type="match status" value="1"/>
</dbReference>
<dbReference type="PANTHER" id="PTHR34353:SF2">
    <property type="entry name" value="CRISPR-ASSOCIATED ENDONUCLEASE CAS1 1"/>
    <property type="match status" value="1"/>
</dbReference>
<comment type="caution">
    <text evidence="10">The sequence shown here is derived from an EMBL/GenBank/DDBJ whole genome shotgun (WGS) entry which is preliminary data.</text>
</comment>
<keyword evidence="11" id="KW-1185">Reference proteome</keyword>
<evidence type="ECO:0000256" key="7">
    <source>
        <dbReference type="ARBA" id="ARBA00023125"/>
    </source>
</evidence>
<organism evidence="10 11">
    <name type="scientific">Canibacter oris</name>
    <dbReference type="NCBI Taxonomy" id="1365628"/>
    <lineage>
        <taxon>Bacteria</taxon>
        <taxon>Bacillati</taxon>
        <taxon>Actinomycetota</taxon>
        <taxon>Actinomycetes</taxon>
        <taxon>Micrococcales</taxon>
        <taxon>Microbacteriaceae</taxon>
        <taxon>Canibacter</taxon>
    </lineage>
</organism>
<dbReference type="Gene3D" id="1.20.120.920">
    <property type="entry name" value="CRISPR-associated endonuclease Cas1, C-terminal domain"/>
    <property type="match status" value="1"/>
</dbReference>
<keyword evidence="5" id="KW-0460">Magnesium</keyword>
<comment type="subunit">
    <text evidence="9">Homodimer, forms a heterotetramer with a Cas2 homodimer.</text>
</comment>
<evidence type="ECO:0000256" key="2">
    <source>
        <dbReference type="ARBA" id="ARBA00022723"/>
    </source>
</evidence>
<sequence>MTVSAAALHRLMQQDISVLICDWKGVPEGGIYSWSEHGRVGARARAQATLTVPRAKNAWGRIVKAKILGQAAVLQVNGSREHKLLTELAGAVRSGDPANLEAQAARIYWDAISGPGYFKRTPRLNLDDTNACLNYAYTVLRGFGIQAVLAAGLTPALGVFHRNRANNFALVDDLIEPFRPAVDAGVFALSDKDIAKPKVRAELVAIAQRKFAADGLTVPSVFRDFAQHYALYVEKQIDFINPPVWRREYAE</sequence>
<keyword evidence="8" id="KW-0464">Manganese</keyword>
<proteinExistence type="predicted"/>
<evidence type="ECO:0000256" key="1">
    <source>
        <dbReference type="ARBA" id="ARBA00022722"/>
    </source>
</evidence>
<evidence type="ECO:0000256" key="3">
    <source>
        <dbReference type="ARBA" id="ARBA00022759"/>
    </source>
</evidence>
<dbReference type="NCBIfam" id="TIGR00287">
    <property type="entry name" value="cas1"/>
    <property type="match status" value="1"/>
</dbReference>
<dbReference type="InterPro" id="IPR050646">
    <property type="entry name" value="Cas1"/>
</dbReference>
<keyword evidence="1" id="KW-0540">Nuclease</keyword>
<dbReference type="GO" id="GO:0016787">
    <property type="term" value="F:hydrolase activity"/>
    <property type="evidence" value="ECO:0007669"/>
    <property type="project" value="UniProtKB-KW"/>
</dbReference>
<evidence type="ECO:0000256" key="6">
    <source>
        <dbReference type="ARBA" id="ARBA00023118"/>
    </source>
</evidence>
<evidence type="ECO:0000256" key="5">
    <source>
        <dbReference type="ARBA" id="ARBA00022842"/>
    </source>
</evidence>
<keyword evidence="7" id="KW-0238">DNA-binding</keyword>
<accession>A0A840DIE3</accession>
<evidence type="ECO:0000256" key="8">
    <source>
        <dbReference type="ARBA" id="ARBA00023211"/>
    </source>
</evidence>
<dbReference type="GO" id="GO:0004520">
    <property type="term" value="F:DNA endonuclease activity"/>
    <property type="evidence" value="ECO:0007669"/>
    <property type="project" value="InterPro"/>
</dbReference>
<dbReference type="EMBL" id="JACIFD010000007">
    <property type="protein sequence ID" value="MBB4071535.1"/>
    <property type="molecule type" value="Genomic_DNA"/>
</dbReference>
<dbReference type="AlphaFoldDB" id="A0A840DIE3"/>
<keyword evidence="2" id="KW-0479">Metal-binding</keyword>
<reference evidence="10" key="1">
    <citation type="submission" date="2020-08" db="EMBL/GenBank/DDBJ databases">
        <title>Sequencing the genomes of 1000 actinobacteria strains.</title>
        <authorList>
            <person name="Klenk H.-P."/>
        </authorList>
    </citation>
    <scope>NUCLEOTIDE SEQUENCE [LARGE SCALE GENOMIC DNA]</scope>
    <source>
        <strain evidence="10">DSM 27064</strain>
    </source>
</reference>
<keyword evidence="3" id="KW-0255">Endonuclease</keyword>
<evidence type="ECO:0000313" key="10">
    <source>
        <dbReference type="EMBL" id="MBB4071535.1"/>
    </source>
</evidence>
<protein>
    <submittedName>
        <fullName evidence="10">CRISPR-associated protein Cas1</fullName>
    </submittedName>
</protein>
<dbReference type="PANTHER" id="PTHR34353">
    <property type="entry name" value="CRISPR-ASSOCIATED ENDONUCLEASE CAS1 1"/>
    <property type="match status" value="1"/>
</dbReference>